<feature type="region of interest" description="Disordered" evidence="1">
    <location>
        <begin position="418"/>
        <end position="438"/>
    </location>
</feature>
<sequence>MSTKKRSRSKRSGSPTHKRGQVAVVQPTEVVFDRIGKPEIDRILREQLGMPLALCVERSSVATVQAFVDALEAEDDAVAVVREVEAELGIEPGAQELPELTPEQEVLLLRADVDQERRIAEVDKRLLAICREAIVDLDRRAVRAEKELEQAQRRTEQAQAQAARHERRAEERVAESQELRGRLDKAESELGELRGELSQARARGEELADRLEDAPEEPVVAGDVAEEVDDLRARLAEREQLLLEAHAEHERLEVALEAARREAVRLHHEVAVDDEGDDADEEPLPEVETVAEAVHVAAKRCRNLVFTERAFETAADSPFWRPDMILQDLATLDRVAEAYLRPEGIGQPVGQLAQDLGLDWRSGVGDVWYGIHPNDYHFHHEGQTLRVAEHVRVANGAGAQRCARIYLSFHPGPTADNPLPRGVYVGPVGRKLPDSTTG</sequence>
<dbReference type="Proteomes" id="UP001277761">
    <property type="component" value="Unassembled WGS sequence"/>
</dbReference>
<protein>
    <submittedName>
        <fullName evidence="2">Uncharacterized protein</fullName>
    </submittedName>
</protein>
<proteinExistence type="predicted"/>
<accession>A0ABU4VLU6</accession>
<feature type="compositionally biased region" description="Basic residues" evidence="1">
    <location>
        <begin position="1"/>
        <end position="20"/>
    </location>
</feature>
<feature type="region of interest" description="Disordered" evidence="1">
    <location>
        <begin position="151"/>
        <end position="198"/>
    </location>
</feature>
<evidence type="ECO:0000313" key="3">
    <source>
        <dbReference type="Proteomes" id="UP001277761"/>
    </source>
</evidence>
<comment type="caution">
    <text evidence="2">The sequence shown here is derived from an EMBL/GenBank/DDBJ whole genome shotgun (WGS) entry which is preliminary data.</text>
</comment>
<feature type="region of interest" description="Disordered" evidence="1">
    <location>
        <begin position="1"/>
        <end position="22"/>
    </location>
</feature>
<reference evidence="2 3" key="1">
    <citation type="submission" date="2023-11" db="EMBL/GenBank/DDBJ databases">
        <authorList>
            <person name="Xu M."/>
            <person name="Jiang T."/>
        </authorList>
    </citation>
    <scope>NUCLEOTIDE SEQUENCE [LARGE SCALE GENOMIC DNA]</scope>
    <source>
        <strain evidence="2 3">SD</strain>
    </source>
</reference>
<evidence type="ECO:0000313" key="2">
    <source>
        <dbReference type="EMBL" id="MDX8152430.1"/>
    </source>
</evidence>
<keyword evidence="3" id="KW-1185">Reference proteome</keyword>
<evidence type="ECO:0000256" key="1">
    <source>
        <dbReference type="SAM" id="MobiDB-lite"/>
    </source>
</evidence>
<feature type="compositionally biased region" description="Basic and acidic residues" evidence="1">
    <location>
        <begin position="163"/>
        <end position="195"/>
    </location>
</feature>
<dbReference type="EMBL" id="JAXAVX010000006">
    <property type="protein sequence ID" value="MDX8152430.1"/>
    <property type="molecule type" value="Genomic_DNA"/>
</dbReference>
<organism evidence="2 3">
    <name type="scientific">Patulibacter brassicae</name>
    <dbReference type="NCBI Taxonomy" id="1705717"/>
    <lineage>
        <taxon>Bacteria</taxon>
        <taxon>Bacillati</taxon>
        <taxon>Actinomycetota</taxon>
        <taxon>Thermoleophilia</taxon>
        <taxon>Solirubrobacterales</taxon>
        <taxon>Patulibacteraceae</taxon>
        <taxon>Patulibacter</taxon>
    </lineage>
</organism>
<gene>
    <name evidence="2" type="ORF">SK069_12550</name>
</gene>
<dbReference type="RefSeq" id="WP_319954586.1">
    <property type="nucleotide sequence ID" value="NZ_JAXAVX010000006.1"/>
</dbReference>
<name>A0ABU4VLU6_9ACTN</name>